<protein>
    <submittedName>
        <fullName evidence="5">Uncharacterized protein</fullName>
    </submittedName>
</protein>
<dbReference type="GO" id="GO:0000149">
    <property type="term" value="F:SNARE binding"/>
    <property type="evidence" value="ECO:0007669"/>
    <property type="project" value="TreeGrafter"/>
</dbReference>
<dbReference type="PANTHER" id="PTHR21292">
    <property type="entry name" value="EXOCYST COMPLEX COMPONENT SEC6-RELATED"/>
    <property type="match status" value="1"/>
</dbReference>
<evidence type="ECO:0000256" key="3">
    <source>
        <dbReference type="ARBA" id="ARBA00022483"/>
    </source>
</evidence>
<evidence type="ECO:0000256" key="4">
    <source>
        <dbReference type="SAM" id="Coils"/>
    </source>
</evidence>
<dbReference type="InParanoid" id="A0A067PKR7"/>
<sequence length="756" mass="85562">MGSIQTINPPTVSAAQAVGEYLQSPDDLLKIAAFRKKLEKEKASIDTRLKSGVKEQLDATREGLRKLFSTRHNVQVIRDEMVTVDRLCSDPQTVVSTFDQISRVSMVHRNFEQTAEMVNNLVEMSAKLDALEEMLDADRSDILGPAPNLLIMHYHINQLENFRNQTMHQAKKASAQSRATLARWFERLNQVVEAFDEYVLELARNVLPLVRAGHPGVIVKLVKIAEIEGREDEKAIAIRLVKRAAKMDAASKFKSMQANARIIKHYRSKINKTVVESIKQKFDSAYQQGEKAPTGFLNDLGWIYQDLIRIEEEVVACFPPDWEIYPLFIKEYHKALNGAITKMVASEPEASTLLAIHAWLKEYKKNMKELNVPPELLQPPLLEGKEQSLIEDYVALIVKKLDEWSANLMKTELEQFVTRAEPPEVDSDGLYGTQGAVILFQMVNQQVDVALDSGQGAILARVVGDVNRVMRGIQDQWMKRVDVEFKKQIEKPEEVARGLVEYIIALANDQIKSADYAEALSGRLEPLVSEKYRVNISERLNDAIDGYLDVAKKCIQVLIDIMFNDLKPAVKLLFQASWYEGIAEQIVATIRDYMTDCQEFLNSTLLELLVEDVLDAFLVTYITALVNSPSKLRMPDATDRIKADVSVVFKFFATLKPAKELEASFEVVEMILAMLEASKSLVFLSFWSFAKVHGPNIAFVESLMKIRGDFDRTSTNEVMDSVKRKVRDEGLTDPPEPTIMKKITIQGTFSRLLQRA</sequence>
<dbReference type="Proteomes" id="UP000027265">
    <property type="component" value="Unassembled WGS sequence"/>
</dbReference>
<organism evidence="5 6">
    <name type="scientific">Jaapia argillacea MUCL 33604</name>
    <dbReference type="NCBI Taxonomy" id="933084"/>
    <lineage>
        <taxon>Eukaryota</taxon>
        <taxon>Fungi</taxon>
        <taxon>Dikarya</taxon>
        <taxon>Basidiomycota</taxon>
        <taxon>Agaricomycotina</taxon>
        <taxon>Agaricomycetes</taxon>
        <taxon>Agaricomycetidae</taxon>
        <taxon>Jaapiales</taxon>
        <taxon>Jaapiaceae</taxon>
        <taxon>Jaapia</taxon>
    </lineage>
</organism>
<gene>
    <name evidence="5" type="ORF">JAAARDRAFT_140986</name>
</gene>
<comment type="similarity">
    <text evidence="1">Belongs to the SEC6 family.</text>
</comment>
<dbReference type="Gene3D" id="1.10.357.50">
    <property type="match status" value="1"/>
</dbReference>
<dbReference type="FunFam" id="1.10.357.50:FF:000006">
    <property type="entry name" value="Exocyst complex component sec6"/>
    <property type="match status" value="1"/>
</dbReference>
<keyword evidence="4" id="KW-0175">Coiled coil</keyword>
<dbReference type="OrthoDB" id="190098at2759"/>
<dbReference type="Gene3D" id="1.10.357.70">
    <property type="entry name" value="Exocyst complex component Sec6, C-terminal domain"/>
    <property type="match status" value="1"/>
</dbReference>
<dbReference type="PANTHER" id="PTHR21292:SF1">
    <property type="entry name" value="EXOCYST COMPLEX COMPONENT 3"/>
    <property type="match status" value="1"/>
</dbReference>
<dbReference type="AlphaFoldDB" id="A0A067PKR7"/>
<dbReference type="InterPro" id="IPR042532">
    <property type="entry name" value="EXOC3/Sec6_C"/>
</dbReference>
<proteinExistence type="inferred from homology"/>
<evidence type="ECO:0000256" key="1">
    <source>
        <dbReference type="ARBA" id="ARBA00009447"/>
    </source>
</evidence>
<evidence type="ECO:0000313" key="6">
    <source>
        <dbReference type="Proteomes" id="UP000027265"/>
    </source>
</evidence>
<name>A0A067PKR7_9AGAM</name>
<dbReference type="STRING" id="933084.A0A067PKR7"/>
<feature type="coiled-coil region" evidence="4">
    <location>
        <begin position="114"/>
        <end position="141"/>
    </location>
</feature>
<dbReference type="HOGENOM" id="CLU_011776_2_0_1"/>
<dbReference type="InterPro" id="IPR010326">
    <property type="entry name" value="EXOC3/Sec6"/>
</dbReference>
<dbReference type="Pfam" id="PF06046">
    <property type="entry name" value="Sec6"/>
    <property type="match status" value="1"/>
</dbReference>
<reference evidence="6" key="1">
    <citation type="journal article" date="2014" name="Proc. Natl. Acad. Sci. U.S.A.">
        <title>Extensive sampling of basidiomycete genomes demonstrates inadequacy of the white-rot/brown-rot paradigm for wood decay fungi.</title>
        <authorList>
            <person name="Riley R."/>
            <person name="Salamov A.A."/>
            <person name="Brown D.W."/>
            <person name="Nagy L.G."/>
            <person name="Floudas D."/>
            <person name="Held B.W."/>
            <person name="Levasseur A."/>
            <person name="Lombard V."/>
            <person name="Morin E."/>
            <person name="Otillar R."/>
            <person name="Lindquist E.A."/>
            <person name="Sun H."/>
            <person name="LaButti K.M."/>
            <person name="Schmutz J."/>
            <person name="Jabbour D."/>
            <person name="Luo H."/>
            <person name="Baker S.E."/>
            <person name="Pisabarro A.G."/>
            <person name="Walton J.D."/>
            <person name="Blanchette R.A."/>
            <person name="Henrissat B."/>
            <person name="Martin F."/>
            <person name="Cullen D."/>
            <person name="Hibbett D.S."/>
            <person name="Grigoriev I.V."/>
        </authorList>
    </citation>
    <scope>NUCLEOTIDE SEQUENCE [LARGE SCALE GENOMIC DNA]</scope>
    <source>
        <strain evidence="6">MUCL 33604</strain>
    </source>
</reference>
<evidence type="ECO:0000256" key="2">
    <source>
        <dbReference type="ARBA" id="ARBA00022448"/>
    </source>
</evidence>
<keyword evidence="3" id="KW-0268">Exocytosis</keyword>
<accession>A0A067PKR7</accession>
<dbReference type="GO" id="GO:0051601">
    <property type="term" value="P:exocyst localization"/>
    <property type="evidence" value="ECO:0007669"/>
    <property type="project" value="TreeGrafter"/>
</dbReference>
<dbReference type="GO" id="GO:0000145">
    <property type="term" value="C:exocyst"/>
    <property type="evidence" value="ECO:0007669"/>
    <property type="project" value="InterPro"/>
</dbReference>
<dbReference type="FunCoup" id="A0A067PKR7">
    <property type="interactions" value="110"/>
</dbReference>
<keyword evidence="2" id="KW-0813">Transport</keyword>
<dbReference type="EMBL" id="KL197752">
    <property type="protein sequence ID" value="KDQ51051.1"/>
    <property type="molecule type" value="Genomic_DNA"/>
</dbReference>
<keyword evidence="6" id="KW-1185">Reference proteome</keyword>
<evidence type="ECO:0000313" key="5">
    <source>
        <dbReference type="EMBL" id="KDQ51051.1"/>
    </source>
</evidence>
<dbReference type="GO" id="GO:0006887">
    <property type="term" value="P:exocytosis"/>
    <property type="evidence" value="ECO:0007669"/>
    <property type="project" value="UniProtKB-KW"/>
</dbReference>